<protein>
    <submittedName>
        <fullName evidence="6">FMN-linked oxidoreductase</fullName>
    </submittedName>
</protein>
<organism evidence="6 7">
    <name type="scientific">Aulographum hederae CBS 113979</name>
    <dbReference type="NCBI Taxonomy" id="1176131"/>
    <lineage>
        <taxon>Eukaryota</taxon>
        <taxon>Fungi</taxon>
        <taxon>Dikarya</taxon>
        <taxon>Ascomycota</taxon>
        <taxon>Pezizomycotina</taxon>
        <taxon>Dothideomycetes</taxon>
        <taxon>Pleosporomycetidae</taxon>
        <taxon>Aulographales</taxon>
        <taxon>Aulographaceae</taxon>
    </lineage>
</organism>
<keyword evidence="4" id="KW-0560">Oxidoreductase</keyword>
<evidence type="ECO:0000256" key="3">
    <source>
        <dbReference type="ARBA" id="ARBA00022643"/>
    </source>
</evidence>
<dbReference type="Pfam" id="PF00724">
    <property type="entry name" value="Oxidored_FMN"/>
    <property type="match status" value="1"/>
</dbReference>
<keyword evidence="7" id="KW-1185">Reference proteome</keyword>
<accession>A0A6G1GQV9</accession>
<dbReference type="EMBL" id="ML977177">
    <property type="protein sequence ID" value="KAF1983190.1"/>
    <property type="molecule type" value="Genomic_DNA"/>
</dbReference>
<dbReference type="GO" id="GO:0010181">
    <property type="term" value="F:FMN binding"/>
    <property type="evidence" value="ECO:0007669"/>
    <property type="project" value="InterPro"/>
</dbReference>
<dbReference type="AlphaFoldDB" id="A0A6G1GQV9"/>
<name>A0A6G1GQV9_9PEZI</name>
<dbReference type="InterPro" id="IPR001155">
    <property type="entry name" value="OxRdtase_FMN_N"/>
</dbReference>
<evidence type="ECO:0000313" key="7">
    <source>
        <dbReference type="Proteomes" id="UP000800041"/>
    </source>
</evidence>
<dbReference type="InterPro" id="IPR013785">
    <property type="entry name" value="Aldolase_TIM"/>
</dbReference>
<evidence type="ECO:0000256" key="4">
    <source>
        <dbReference type="ARBA" id="ARBA00023002"/>
    </source>
</evidence>
<sequence length="450" mass="48747">MPSFSRYESEDADVSRLAQPLKFEFSGKSAPNRFLKGAMSERLATWSPTDKTARGVPTPELINLYKRWGEGETGVILTGNTMIEYDELEAPGTIIIPPEAEFSGERFEAFKKLAEVSKAHGSLIISQVSHPGRQVVDTIQPNPISASDIQLTTPALGPGVTFAKPRPATAEDITRVITGFAHAAEYLHRAGFDGIQLHAAHGYLLAQFLSESTNKRSDAYGGSLENRARLIVEIADAIKARVPSSFSISIKLNSVEWQDKGFSTSEAADVAKLLETNGFDFVELSGGTYEEMAFAHKRDSTKAREAFFLEFADQIVAGLSKTKIYVTGGFRSAGAMVKALDTIDGVGLARPLCQEPRLPKDIISGKVTGVIKQAGIDQTDFGVTVMVSGVQIRQIGKDSEPFNAGEEDAVKGFMGDMKEWMGRMAKDEKGEMYGSFDLSVPAVPYGVVDA</sequence>
<dbReference type="PANTHER" id="PTHR43656:SF5">
    <property type="entry name" value="NADH:FLAVIN OXIDOREDUCTASE_NADH OXIDASE N-TERMINAL DOMAIN-CONTAINING PROTEIN"/>
    <property type="match status" value="1"/>
</dbReference>
<dbReference type="CDD" id="cd04733">
    <property type="entry name" value="OYE_like_2_FMN"/>
    <property type="match status" value="1"/>
</dbReference>
<evidence type="ECO:0000256" key="2">
    <source>
        <dbReference type="ARBA" id="ARBA00022630"/>
    </source>
</evidence>
<comment type="similarity">
    <text evidence="1">Belongs to the NADH:flavin oxidoreductase/NADH oxidase family.</text>
</comment>
<dbReference type="GO" id="GO:0016491">
    <property type="term" value="F:oxidoreductase activity"/>
    <property type="evidence" value="ECO:0007669"/>
    <property type="project" value="UniProtKB-KW"/>
</dbReference>
<dbReference type="Gene3D" id="3.20.20.70">
    <property type="entry name" value="Aldolase class I"/>
    <property type="match status" value="1"/>
</dbReference>
<dbReference type="OrthoDB" id="1663137at2759"/>
<evidence type="ECO:0000259" key="5">
    <source>
        <dbReference type="Pfam" id="PF00724"/>
    </source>
</evidence>
<feature type="domain" description="NADH:flavin oxidoreductase/NADH oxidase N-terminal" evidence="5">
    <location>
        <begin position="56"/>
        <end position="364"/>
    </location>
</feature>
<dbReference type="SUPFAM" id="SSF51395">
    <property type="entry name" value="FMN-linked oxidoreductases"/>
    <property type="match status" value="1"/>
</dbReference>
<keyword evidence="2" id="KW-0285">Flavoprotein</keyword>
<evidence type="ECO:0000313" key="6">
    <source>
        <dbReference type="EMBL" id="KAF1983190.1"/>
    </source>
</evidence>
<dbReference type="PANTHER" id="PTHR43656">
    <property type="entry name" value="BINDING OXIDOREDUCTASE, PUTATIVE (AFU_ORTHOLOGUE AFUA_2G08260)-RELATED"/>
    <property type="match status" value="1"/>
</dbReference>
<dbReference type="Proteomes" id="UP000800041">
    <property type="component" value="Unassembled WGS sequence"/>
</dbReference>
<reference evidence="6" key="1">
    <citation type="journal article" date="2020" name="Stud. Mycol.">
        <title>101 Dothideomycetes genomes: a test case for predicting lifestyles and emergence of pathogens.</title>
        <authorList>
            <person name="Haridas S."/>
            <person name="Albert R."/>
            <person name="Binder M."/>
            <person name="Bloem J."/>
            <person name="Labutti K."/>
            <person name="Salamov A."/>
            <person name="Andreopoulos B."/>
            <person name="Baker S."/>
            <person name="Barry K."/>
            <person name="Bills G."/>
            <person name="Bluhm B."/>
            <person name="Cannon C."/>
            <person name="Castanera R."/>
            <person name="Culley D."/>
            <person name="Daum C."/>
            <person name="Ezra D."/>
            <person name="Gonzalez J."/>
            <person name="Henrissat B."/>
            <person name="Kuo A."/>
            <person name="Liang C."/>
            <person name="Lipzen A."/>
            <person name="Lutzoni F."/>
            <person name="Magnuson J."/>
            <person name="Mondo S."/>
            <person name="Nolan M."/>
            <person name="Ohm R."/>
            <person name="Pangilinan J."/>
            <person name="Park H.-J."/>
            <person name="Ramirez L."/>
            <person name="Alfaro M."/>
            <person name="Sun H."/>
            <person name="Tritt A."/>
            <person name="Yoshinaga Y."/>
            <person name="Zwiers L.-H."/>
            <person name="Turgeon B."/>
            <person name="Goodwin S."/>
            <person name="Spatafora J."/>
            <person name="Crous P."/>
            <person name="Grigoriev I."/>
        </authorList>
    </citation>
    <scope>NUCLEOTIDE SEQUENCE</scope>
    <source>
        <strain evidence="6">CBS 113979</strain>
    </source>
</reference>
<dbReference type="InterPro" id="IPR051799">
    <property type="entry name" value="NADH_flavin_oxidoreductase"/>
</dbReference>
<gene>
    <name evidence="6" type="ORF">K402DRAFT_396896</name>
</gene>
<keyword evidence="3" id="KW-0288">FMN</keyword>
<proteinExistence type="inferred from homology"/>
<evidence type="ECO:0000256" key="1">
    <source>
        <dbReference type="ARBA" id="ARBA00005979"/>
    </source>
</evidence>